<evidence type="ECO:0000313" key="2">
    <source>
        <dbReference type="Proteomes" id="UP001433508"/>
    </source>
</evidence>
<name>A0ACC3T6C2_LIPKO</name>
<evidence type="ECO:0000313" key="1">
    <source>
        <dbReference type="EMBL" id="KAK9239166.1"/>
    </source>
</evidence>
<reference evidence="2" key="1">
    <citation type="journal article" date="2024" name="Front. Bioeng. Biotechnol.">
        <title>Genome-scale model development and genomic sequencing of the oleaginous clade Lipomyces.</title>
        <authorList>
            <person name="Czajka J.J."/>
            <person name="Han Y."/>
            <person name="Kim J."/>
            <person name="Mondo S.J."/>
            <person name="Hofstad B.A."/>
            <person name="Robles A."/>
            <person name="Haridas S."/>
            <person name="Riley R."/>
            <person name="LaButti K."/>
            <person name="Pangilinan J."/>
            <person name="Andreopoulos W."/>
            <person name="Lipzen A."/>
            <person name="Yan J."/>
            <person name="Wang M."/>
            <person name="Ng V."/>
            <person name="Grigoriev I.V."/>
            <person name="Spatafora J.W."/>
            <person name="Magnuson J.K."/>
            <person name="Baker S.E."/>
            <person name="Pomraning K.R."/>
        </authorList>
    </citation>
    <scope>NUCLEOTIDE SEQUENCE [LARGE SCALE GENOMIC DNA]</scope>
    <source>
        <strain evidence="2">CBS 7786</strain>
    </source>
</reference>
<dbReference type="Proteomes" id="UP001433508">
    <property type="component" value="Unassembled WGS sequence"/>
</dbReference>
<sequence length="514" mass="56135">MAESAASLQSTVDDLSTPLEHIPKIHETVVSTFKSHKTLPIEYRLDQLRNLYYAISDHKDDLLAALTVDLHKHPTEGLMTELGGALNDIAGAIASLKSWAKDERRSGGLLFGPMKPTVRREPYGTVLIISPWNFPIFLTIPPLVGAIAAGNTAIMKLSEHAPATAKIITEIIHSCLDPDAYRVVNGTALQATTLLDQKFDMIFYTGGGRVGKQIALAAAKTLTPTILELGGKSPAFVLDNSNMKVVARRIVYGKFVNAGQTCVAPDYILLRRGLEDEFVRSVKAAISNFFPSLSRDDSAYSHLINMASFDRILRIIDSSKGKIVIGGTETADRASKFVEPTVILDVRPDDSTMEDEIFGPVMPIVLIDSADEGIDYVNSNHDTPLALYVFTADKSLQKRVLDFTPSGGAMINGAIVHAGIMNLPFGGVGQSGMGCYHGRDSFEAFSHKRAIATDPYWTEAIASLRYPPYTASKTSTFNSVAIPTAWFPREGSVIGTTVFHRLFRGFWAFWYKAT</sequence>
<gene>
    <name evidence="1" type="ORF">V1525DRAFT_398731</name>
</gene>
<accession>A0ACC3T6C2</accession>
<dbReference type="EMBL" id="MU971348">
    <property type="protein sequence ID" value="KAK9239166.1"/>
    <property type="molecule type" value="Genomic_DNA"/>
</dbReference>
<proteinExistence type="predicted"/>
<keyword evidence="2" id="KW-1185">Reference proteome</keyword>
<comment type="caution">
    <text evidence="1">The sequence shown here is derived from an EMBL/GenBank/DDBJ whole genome shotgun (WGS) entry which is preliminary data.</text>
</comment>
<protein>
    <submittedName>
        <fullName evidence="1">Aldehyde/histidinol dehydrogenase</fullName>
    </submittedName>
</protein>
<organism evidence="1 2">
    <name type="scientific">Lipomyces kononenkoae</name>
    <name type="common">Yeast</name>
    <dbReference type="NCBI Taxonomy" id="34357"/>
    <lineage>
        <taxon>Eukaryota</taxon>
        <taxon>Fungi</taxon>
        <taxon>Dikarya</taxon>
        <taxon>Ascomycota</taxon>
        <taxon>Saccharomycotina</taxon>
        <taxon>Lipomycetes</taxon>
        <taxon>Lipomycetales</taxon>
        <taxon>Lipomycetaceae</taxon>
        <taxon>Lipomyces</taxon>
    </lineage>
</organism>